<dbReference type="GO" id="GO:0043093">
    <property type="term" value="P:FtsZ-dependent cytokinesis"/>
    <property type="evidence" value="ECO:0007669"/>
    <property type="project" value="InterPro"/>
</dbReference>
<dbReference type="Proteomes" id="UP000198641">
    <property type="component" value="Unassembled WGS sequence"/>
</dbReference>
<keyword evidence="5" id="KW-1185">Reference proteome</keyword>
<keyword evidence="2" id="KW-0717">Septation</keyword>
<proteinExistence type="predicted"/>
<keyword evidence="4" id="KW-0132">Cell division</keyword>
<dbReference type="OrthoDB" id="6554593at2"/>
<dbReference type="Pfam" id="PF06005">
    <property type="entry name" value="ZapB"/>
    <property type="match status" value="1"/>
</dbReference>
<evidence type="ECO:0000256" key="1">
    <source>
        <dbReference type="ARBA" id="ARBA00023054"/>
    </source>
</evidence>
<evidence type="ECO:0000256" key="2">
    <source>
        <dbReference type="ARBA" id="ARBA00023210"/>
    </source>
</evidence>
<dbReference type="AlphaFoldDB" id="A0A1G7NYP1"/>
<protein>
    <submittedName>
        <fullName evidence="4">Cell division protein ZapB</fullName>
    </submittedName>
</protein>
<keyword evidence="1 3" id="KW-0175">Coiled coil</keyword>
<name>A0A1G7NYP1_9GAMM</name>
<sequence>MSIELFNQLEQQVNNAVEAIEMLKMEAEELREENTRLKQEHDEWEQRLNGLLTKFQALDTGDGSDTNAS</sequence>
<dbReference type="STRING" id="284577.SAMN05216571_10211"/>
<dbReference type="EMBL" id="FNCI01000002">
    <property type="protein sequence ID" value="SDF78977.1"/>
    <property type="molecule type" value="Genomic_DNA"/>
</dbReference>
<evidence type="ECO:0000313" key="4">
    <source>
        <dbReference type="EMBL" id="SDF78977.1"/>
    </source>
</evidence>
<keyword evidence="2" id="KW-0131">Cell cycle</keyword>
<feature type="coiled-coil region" evidence="3">
    <location>
        <begin position="6"/>
        <end position="54"/>
    </location>
</feature>
<dbReference type="RefSeq" id="WP_092522866.1">
    <property type="nucleotide sequence ID" value="NZ_FNCI01000002.1"/>
</dbReference>
<dbReference type="InterPro" id="IPR009252">
    <property type="entry name" value="Cell_div_ZapB"/>
</dbReference>
<organism evidence="4 5">
    <name type="scientific">Onishia taeanensis</name>
    <dbReference type="NCBI Taxonomy" id="284577"/>
    <lineage>
        <taxon>Bacteria</taxon>
        <taxon>Pseudomonadati</taxon>
        <taxon>Pseudomonadota</taxon>
        <taxon>Gammaproteobacteria</taxon>
        <taxon>Oceanospirillales</taxon>
        <taxon>Halomonadaceae</taxon>
        <taxon>Onishia</taxon>
    </lineage>
</organism>
<dbReference type="GO" id="GO:0005737">
    <property type="term" value="C:cytoplasm"/>
    <property type="evidence" value="ECO:0007669"/>
    <property type="project" value="InterPro"/>
</dbReference>
<reference evidence="4 5" key="1">
    <citation type="submission" date="2016-10" db="EMBL/GenBank/DDBJ databases">
        <authorList>
            <person name="de Groot N.N."/>
        </authorList>
    </citation>
    <scope>NUCLEOTIDE SEQUENCE [LARGE SCALE GENOMIC DNA]</scope>
    <source>
        <strain evidence="4 5">BH539</strain>
    </source>
</reference>
<evidence type="ECO:0000313" key="5">
    <source>
        <dbReference type="Proteomes" id="UP000198641"/>
    </source>
</evidence>
<dbReference type="SUPFAM" id="SSF75704">
    <property type="entry name" value="Mitotic arrest deficient-like 1, Mad1"/>
    <property type="match status" value="1"/>
</dbReference>
<evidence type="ECO:0000256" key="3">
    <source>
        <dbReference type="SAM" id="Coils"/>
    </source>
</evidence>
<accession>A0A1G7NYP1</accession>
<dbReference type="Gene3D" id="1.20.5.340">
    <property type="match status" value="1"/>
</dbReference>
<dbReference type="GO" id="GO:0000917">
    <property type="term" value="P:division septum assembly"/>
    <property type="evidence" value="ECO:0007669"/>
    <property type="project" value="UniProtKB-KW"/>
</dbReference>
<gene>
    <name evidence="4" type="ORF">SAMN05216571_10211</name>
</gene>